<dbReference type="STRING" id="675120.N1Q361"/>
<feature type="transmembrane region" description="Helical" evidence="7">
    <location>
        <begin position="487"/>
        <end position="508"/>
    </location>
</feature>
<feature type="transmembrane region" description="Helical" evidence="7">
    <location>
        <begin position="450"/>
        <end position="475"/>
    </location>
</feature>
<evidence type="ECO:0000256" key="2">
    <source>
        <dbReference type="ARBA" id="ARBA00022448"/>
    </source>
</evidence>
<dbReference type="GO" id="GO:0022857">
    <property type="term" value="F:transmembrane transporter activity"/>
    <property type="evidence" value="ECO:0007669"/>
    <property type="project" value="InterPro"/>
</dbReference>
<comment type="subcellular location">
    <subcellularLocation>
        <location evidence="1">Membrane</location>
        <topology evidence="1">Multi-pass membrane protein</topology>
    </subcellularLocation>
</comment>
<dbReference type="OMA" id="GWMFDLA"/>
<evidence type="ECO:0000256" key="7">
    <source>
        <dbReference type="SAM" id="Phobius"/>
    </source>
</evidence>
<dbReference type="HOGENOM" id="CLU_004495_2_1_1"/>
<feature type="transmembrane region" description="Helical" evidence="7">
    <location>
        <begin position="387"/>
        <end position="407"/>
    </location>
</feature>
<feature type="region of interest" description="Disordered" evidence="6">
    <location>
        <begin position="1"/>
        <end position="39"/>
    </location>
</feature>
<organism evidence="8 9">
    <name type="scientific">Dothistroma septosporum (strain NZE10 / CBS 128990)</name>
    <name type="common">Red band needle blight fungus</name>
    <name type="synonym">Mycosphaerella pini</name>
    <dbReference type="NCBI Taxonomy" id="675120"/>
    <lineage>
        <taxon>Eukaryota</taxon>
        <taxon>Fungi</taxon>
        <taxon>Dikarya</taxon>
        <taxon>Ascomycota</taxon>
        <taxon>Pezizomycotina</taxon>
        <taxon>Dothideomycetes</taxon>
        <taxon>Dothideomycetidae</taxon>
        <taxon>Mycosphaerellales</taxon>
        <taxon>Mycosphaerellaceae</taxon>
        <taxon>Dothistroma</taxon>
    </lineage>
</organism>
<evidence type="ECO:0000256" key="5">
    <source>
        <dbReference type="ARBA" id="ARBA00023136"/>
    </source>
</evidence>
<evidence type="ECO:0000256" key="3">
    <source>
        <dbReference type="ARBA" id="ARBA00022692"/>
    </source>
</evidence>
<reference evidence="9" key="1">
    <citation type="journal article" date="2012" name="PLoS Genet.">
        <title>The genomes of the fungal plant pathogens Cladosporium fulvum and Dothistroma septosporum reveal adaptation to different hosts and lifestyles but also signatures of common ancestry.</title>
        <authorList>
            <person name="de Wit P.J.G.M."/>
            <person name="van der Burgt A."/>
            <person name="Oekmen B."/>
            <person name="Stergiopoulos I."/>
            <person name="Abd-Elsalam K.A."/>
            <person name="Aerts A.L."/>
            <person name="Bahkali A.H."/>
            <person name="Beenen H.G."/>
            <person name="Chettri P."/>
            <person name="Cox M.P."/>
            <person name="Datema E."/>
            <person name="de Vries R.P."/>
            <person name="Dhillon B."/>
            <person name="Ganley A.R."/>
            <person name="Griffiths S.A."/>
            <person name="Guo Y."/>
            <person name="Hamelin R.C."/>
            <person name="Henrissat B."/>
            <person name="Kabir M.S."/>
            <person name="Jashni M.K."/>
            <person name="Kema G."/>
            <person name="Klaubauf S."/>
            <person name="Lapidus A."/>
            <person name="Levasseur A."/>
            <person name="Lindquist E."/>
            <person name="Mehrabi R."/>
            <person name="Ohm R.A."/>
            <person name="Owen T.J."/>
            <person name="Salamov A."/>
            <person name="Schwelm A."/>
            <person name="Schijlen E."/>
            <person name="Sun H."/>
            <person name="van den Burg H.A."/>
            <person name="van Ham R.C.H.J."/>
            <person name="Zhang S."/>
            <person name="Goodwin S.B."/>
            <person name="Grigoriev I.V."/>
            <person name="Collemare J."/>
            <person name="Bradshaw R.E."/>
        </authorList>
    </citation>
    <scope>NUCLEOTIDE SEQUENCE [LARGE SCALE GENOMIC DNA]</scope>
    <source>
        <strain evidence="9">NZE10 / CBS 128990</strain>
    </source>
</reference>
<sequence length="527" mass="57393">MRTFEGSAEKATAEESPLDAELFNKSDGNGTPTTCHGTAVNASGHRDQLRRQYGLLEICGLALTIDNAWIAFAGSLQISLLNGGPPGVLYEYIVACAYYAFVGASIAELASAVPSSGGVYHWASMTPGPRWGRAVGFFAGSLNFFGWMFDLASITYVPANVVVQMYAVFHPDFVIEPWHRYVAFVSILWVVTAFVIFCNRLIPYLQHAGLFLILVGGLVTIIVVAAKPDQHASTSFVWKDWTNASGMPGGIAFLTGVLNGAFTVGTPDAVTHLAEELPNPKFDIPKAIFAQIGLGFITAFLVGIAIFYGINDLDAVLKSNGSFPLGEIYAQATGSRAATFGLLLIVFLSIMICAVGTVLMLGRLWWSLARDNATPFAKFFSNVNEDLSCPVRATVFVALLTIGFGAIQLGSATAFTILVSSFITLTTFSYFLAIFPHILTQRRTVPPGPFWMGGVLGYLVNTITCVLIVFFNVWFCWPFAYPVTVDLMNYNSVILVGIVVLTVVWWFIHGNRHYPGPKLQKLYLEEQ</sequence>
<dbReference type="AlphaFoldDB" id="N1Q361"/>
<feature type="transmembrane region" description="Helical" evidence="7">
    <location>
        <begin position="53"/>
        <end position="72"/>
    </location>
</feature>
<proteinExistence type="predicted"/>
<dbReference type="InterPro" id="IPR002293">
    <property type="entry name" value="AA/rel_permease1"/>
</dbReference>
<dbReference type="GO" id="GO:0016020">
    <property type="term" value="C:membrane"/>
    <property type="evidence" value="ECO:0007669"/>
    <property type="project" value="UniProtKB-SubCell"/>
</dbReference>
<keyword evidence="9" id="KW-1185">Reference proteome</keyword>
<reference evidence="8 9" key="2">
    <citation type="journal article" date="2012" name="PLoS Pathog.">
        <title>Diverse lifestyles and strategies of plant pathogenesis encoded in the genomes of eighteen Dothideomycetes fungi.</title>
        <authorList>
            <person name="Ohm R.A."/>
            <person name="Feau N."/>
            <person name="Henrissat B."/>
            <person name="Schoch C.L."/>
            <person name="Horwitz B.A."/>
            <person name="Barry K.W."/>
            <person name="Condon B.J."/>
            <person name="Copeland A.C."/>
            <person name="Dhillon B."/>
            <person name="Glaser F."/>
            <person name="Hesse C.N."/>
            <person name="Kosti I."/>
            <person name="LaButti K."/>
            <person name="Lindquist E.A."/>
            <person name="Lucas S."/>
            <person name="Salamov A.A."/>
            <person name="Bradshaw R.E."/>
            <person name="Ciuffetti L."/>
            <person name="Hamelin R.C."/>
            <person name="Kema G.H.J."/>
            <person name="Lawrence C."/>
            <person name="Scott J.A."/>
            <person name="Spatafora J.W."/>
            <person name="Turgeon B.G."/>
            <person name="de Wit P.J.G.M."/>
            <person name="Zhong S."/>
            <person name="Goodwin S.B."/>
            <person name="Grigoriev I.V."/>
        </authorList>
    </citation>
    <scope>NUCLEOTIDE SEQUENCE [LARGE SCALE GENOMIC DNA]</scope>
    <source>
        <strain evidence="9">NZE10 / CBS 128990</strain>
    </source>
</reference>
<dbReference type="PIRSF" id="PIRSF006060">
    <property type="entry name" value="AA_transporter"/>
    <property type="match status" value="1"/>
</dbReference>
<dbReference type="Gene3D" id="1.20.1740.10">
    <property type="entry name" value="Amino acid/polyamine transporter I"/>
    <property type="match status" value="1"/>
</dbReference>
<protein>
    <recommendedName>
        <fullName evidence="10">Choline transport protein</fullName>
    </recommendedName>
</protein>
<dbReference type="PANTHER" id="PTHR45649:SF27">
    <property type="entry name" value="CHOLINE TRANSPORTER (EUROFUNG)"/>
    <property type="match status" value="1"/>
</dbReference>
<feature type="compositionally biased region" description="Polar residues" evidence="6">
    <location>
        <begin position="26"/>
        <end position="36"/>
    </location>
</feature>
<dbReference type="OrthoDB" id="3900342at2759"/>
<dbReference type="EMBL" id="KB446535">
    <property type="protein sequence ID" value="EME50216.1"/>
    <property type="molecule type" value="Genomic_DNA"/>
</dbReference>
<gene>
    <name evidence="8" type="ORF">DOTSEDRAFT_165273</name>
</gene>
<dbReference type="PANTHER" id="PTHR45649">
    <property type="entry name" value="AMINO-ACID PERMEASE BAT1"/>
    <property type="match status" value="1"/>
</dbReference>
<dbReference type="Proteomes" id="UP000016933">
    <property type="component" value="Unassembled WGS sequence"/>
</dbReference>
<evidence type="ECO:0000256" key="6">
    <source>
        <dbReference type="SAM" id="MobiDB-lite"/>
    </source>
</evidence>
<evidence type="ECO:0000256" key="1">
    <source>
        <dbReference type="ARBA" id="ARBA00004141"/>
    </source>
</evidence>
<feature type="transmembrane region" description="Helical" evidence="7">
    <location>
        <begin position="340"/>
        <end position="366"/>
    </location>
</feature>
<accession>N1Q361</accession>
<name>N1Q361_DOTSN</name>
<keyword evidence="3 7" id="KW-0812">Transmembrane</keyword>
<keyword evidence="2" id="KW-0813">Transport</keyword>
<evidence type="ECO:0008006" key="10">
    <source>
        <dbReference type="Google" id="ProtNLM"/>
    </source>
</evidence>
<feature type="transmembrane region" description="Helical" evidence="7">
    <location>
        <begin position="92"/>
        <end position="113"/>
    </location>
</feature>
<keyword evidence="4 7" id="KW-1133">Transmembrane helix</keyword>
<evidence type="ECO:0000313" key="9">
    <source>
        <dbReference type="Proteomes" id="UP000016933"/>
    </source>
</evidence>
<feature type="transmembrane region" description="Helical" evidence="7">
    <location>
        <begin position="413"/>
        <end position="438"/>
    </location>
</feature>
<dbReference type="eggNOG" id="KOG1289">
    <property type="taxonomic scope" value="Eukaryota"/>
</dbReference>
<feature type="transmembrane region" description="Helical" evidence="7">
    <location>
        <begin position="134"/>
        <end position="158"/>
    </location>
</feature>
<keyword evidence="5 7" id="KW-0472">Membrane</keyword>
<evidence type="ECO:0000313" key="8">
    <source>
        <dbReference type="EMBL" id="EME50216.1"/>
    </source>
</evidence>
<dbReference type="Pfam" id="PF13520">
    <property type="entry name" value="AA_permease_2"/>
    <property type="match status" value="1"/>
</dbReference>
<feature type="transmembrane region" description="Helical" evidence="7">
    <location>
        <begin position="209"/>
        <end position="226"/>
    </location>
</feature>
<feature type="transmembrane region" description="Helical" evidence="7">
    <location>
        <begin position="287"/>
        <end position="310"/>
    </location>
</feature>
<evidence type="ECO:0000256" key="4">
    <source>
        <dbReference type="ARBA" id="ARBA00022989"/>
    </source>
</evidence>
<feature type="transmembrane region" description="Helical" evidence="7">
    <location>
        <begin position="178"/>
        <end position="197"/>
    </location>
</feature>